<feature type="transmembrane region" description="Helical" evidence="6">
    <location>
        <begin position="491"/>
        <end position="509"/>
    </location>
</feature>
<evidence type="ECO:0000259" key="7">
    <source>
        <dbReference type="Pfam" id="PF03772"/>
    </source>
</evidence>
<dbReference type="AlphaFoldDB" id="A0A6N4RBB2"/>
<evidence type="ECO:0000256" key="4">
    <source>
        <dbReference type="ARBA" id="ARBA00022989"/>
    </source>
</evidence>
<evidence type="ECO:0000256" key="3">
    <source>
        <dbReference type="ARBA" id="ARBA00022692"/>
    </source>
</evidence>
<evidence type="ECO:0000256" key="2">
    <source>
        <dbReference type="ARBA" id="ARBA00022475"/>
    </source>
</evidence>
<dbReference type="EMBL" id="VAFM01000001">
    <property type="protein sequence ID" value="TKW61322.1"/>
    <property type="molecule type" value="Genomic_DNA"/>
</dbReference>
<evidence type="ECO:0000256" key="6">
    <source>
        <dbReference type="SAM" id="Phobius"/>
    </source>
</evidence>
<organism evidence="9 10">
    <name type="scientific">Blastochloris viridis</name>
    <name type="common">Rhodopseudomonas viridis</name>
    <dbReference type="NCBI Taxonomy" id="1079"/>
    <lineage>
        <taxon>Bacteria</taxon>
        <taxon>Pseudomonadati</taxon>
        <taxon>Pseudomonadota</taxon>
        <taxon>Alphaproteobacteria</taxon>
        <taxon>Hyphomicrobiales</taxon>
        <taxon>Blastochloridaceae</taxon>
        <taxon>Blastochloris</taxon>
    </lineage>
</organism>
<sequence>MQRNQFRHWGQVLAPHRFAFCAAFGAMLGAGTYFGLPFEPSAWVGIGLALLALVLVIAARTQVVLGAGIFVLFAAAGFVLGQWQVARANPVDYAAGRKPHWVVGTVDEVFIKPDNPKRAVLRMRDVELFGLGPDHVGRASVGVYTNQVKDVAVGQGAAVQTVLMPPEPPKYATQRDGRIWRFFEDARVTGYVMGSVEPTERALQPDVKTKALNWVEGLRDVINAKTKDMAGGALTALLTGEERWVTPEVREAYRNTGLSHLLAISGMQLTLVGLGIFGITVWLLAWVPNLALRVNIRLVAALVAMVGVVFYTFLAGASISLVRATVMSLLVLLAVVTGRMSMGLRAWCIAAILIVLFNPMMVMRAGFQLSAAAVLGLLLLVRQPKEGWRWGGKAGWWLRELVLATVVAGAMTAPVVAANFGQFNVVGLVGNMVAVPVMTLATYLGMLTLVLWPVGLEDPALWLMHVVVQWVNDWAVWLDRFGMASVFIPKELWWVLLPFVAAIVVSVLLERWWWALVAVIAMTGVGIGMAKMAAVPEVLIWDGGKVALVRDGAVYRPLWAVDGMEEVGYMARGAGITVVEDGEVSDVIDERYMPVTGLEDFAWAFKSAGRWHVEPVTCGRPWHKLAEACWK</sequence>
<proteinExistence type="predicted"/>
<keyword evidence="4 6" id="KW-1133">Transmembrane helix</keyword>
<feature type="transmembrane region" description="Helical" evidence="6">
    <location>
        <begin position="515"/>
        <end position="535"/>
    </location>
</feature>
<comment type="caution">
    <text evidence="9">The sequence shown here is derived from an EMBL/GenBank/DDBJ whole genome shotgun (WGS) entry which is preliminary data.</text>
</comment>
<dbReference type="PANTHER" id="PTHR30619">
    <property type="entry name" value="DNA INTERNALIZATION/COMPETENCE PROTEIN COMEC/REC2"/>
    <property type="match status" value="1"/>
</dbReference>
<feature type="transmembrane region" description="Helical" evidence="6">
    <location>
        <begin position="348"/>
        <end position="381"/>
    </location>
</feature>
<feature type="transmembrane region" description="Helical" evidence="6">
    <location>
        <begin position="12"/>
        <end position="34"/>
    </location>
</feature>
<keyword evidence="3 6" id="KW-0812">Transmembrane</keyword>
<protein>
    <submittedName>
        <fullName evidence="9">ComEC/Rec2 family competence protein</fullName>
    </submittedName>
</protein>
<keyword evidence="2" id="KW-1003">Cell membrane</keyword>
<evidence type="ECO:0000256" key="1">
    <source>
        <dbReference type="ARBA" id="ARBA00004651"/>
    </source>
</evidence>
<dbReference type="Pfam" id="PF03772">
    <property type="entry name" value="Competence"/>
    <property type="match status" value="1"/>
</dbReference>
<evidence type="ECO:0000256" key="5">
    <source>
        <dbReference type="ARBA" id="ARBA00023136"/>
    </source>
</evidence>
<feature type="transmembrane region" description="Helical" evidence="6">
    <location>
        <begin position="63"/>
        <end position="83"/>
    </location>
</feature>
<evidence type="ECO:0000259" key="8">
    <source>
        <dbReference type="Pfam" id="PF13567"/>
    </source>
</evidence>
<name>A0A6N4RBB2_BLAVI</name>
<keyword evidence="5 6" id="KW-0472">Membrane</keyword>
<feature type="transmembrane region" description="Helical" evidence="6">
    <location>
        <begin position="261"/>
        <end position="287"/>
    </location>
</feature>
<dbReference type="GO" id="GO:0005886">
    <property type="term" value="C:plasma membrane"/>
    <property type="evidence" value="ECO:0007669"/>
    <property type="project" value="UniProtKB-SubCell"/>
</dbReference>
<evidence type="ECO:0000313" key="10">
    <source>
        <dbReference type="Proteomes" id="UP000320948"/>
    </source>
</evidence>
<feature type="transmembrane region" description="Helical" evidence="6">
    <location>
        <begin position="40"/>
        <end position="58"/>
    </location>
</feature>
<dbReference type="InterPro" id="IPR052159">
    <property type="entry name" value="Competence_DNA_uptake"/>
</dbReference>
<dbReference type="PANTHER" id="PTHR30619:SF1">
    <property type="entry name" value="RECOMBINATION PROTEIN 2"/>
    <property type="match status" value="1"/>
</dbReference>
<feature type="transmembrane region" description="Helical" evidence="6">
    <location>
        <begin position="294"/>
        <end position="314"/>
    </location>
</feature>
<evidence type="ECO:0000313" key="9">
    <source>
        <dbReference type="EMBL" id="TKW61322.1"/>
    </source>
</evidence>
<comment type="subcellular location">
    <subcellularLocation>
        <location evidence="1">Cell membrane</location>
        <topology evidence="1">Multi-pass membrane protein</topology>
    </subcellularLocation>
</comment>
<dbReference type="InterPro" id="IPR025405">
    <property type="entry name" value="DUF4131"/>
</dbReference>
<dbReference type="InterPro" id="IPR004477">
    <property type="entry name" value="ComEC_N"/>
</dbReference>
<gene>
    <name evidence="9" type="ORF">DI628_01445</name>
</gene>
<accession>A0A6N4RBB2</accession>
<feature type="domain" description="DUF4131" evidence="8">
    <location>
        <begin position="40"/>
        <end position="195"/>
    </location>
</feature>
<dbReference type="NCBIfam" id="TIGR00360">
    <property type="entry name" value="ComEC_N-term"/>
    <property type="match status" value="1"/>
</dbReference>
<feature type="transmembrane region" description="Helical" evidence="6">
    <location>
        <begin position="401"/>
        <end position="421"/>
    </location>
</feature>
<dbReference type="Proteomes" id="UP000320948">
    <property type="component" value="Unassembled WGS sequence"/>
</dbReference>
<feature type="transmembrane region" description="Helical" evidence="6">
    <location>
        <begin position="433"/>
        <end position="454"/>
    </location>
</feature>
<reference evidence="9 10" key="1">
    <citation type="journal article" date="2017" name="Nat. Commun.">
        <title>In situ click chemistry generation of cyclooxygenase-2 inhibitors.</title>
        <authorList>
            <person name="Bhardwaj A."/>
            <person name="Kaur J."/>
            <person name="Wuest M."/>
            <person name="Wuest F."/>
        </authorList>
    </citation>
    <scope>NUCLEOTIDE SEQUENCE [LARGE SCALE GENOMIC DNA]</scope>
    <source>
        <strain evidence="9">S2_018_000_R2_106</strain>
    </source>
</reference>
<feature type="domain" description="ComEC/Rec2-related protein" evidence="7">
    <location>
        <begin position="237"/>
        <end position="511"/>
    </location>
</feature>
<dbReference type="Pfam" id="PF13567">
    <property type="entry name" value="DUF4131"/>
    <property type="match status" value="1"/>
</dbReference>